<protein>
    <submittedName>
        <fullName evidence="1">Uncharacterized protein</fullName>
    </submittedName>
</protein>
<name>A0A964E573_9PROT</name>
<sequence>MRNVFIGVEVSSDLKMAAKIALCFEDGIRISYSIKPRKPVDISAVEGGRDAEDVALLVDALINHDDIQLVSEHPNADARLLKILLQASHLRMPKREIADIDEILRLECVSLYDLDLPEDEVDVEIRHVIARAKDNLRGTSDDTHGALAKAKRLSELLTETKRLVDERLS</sequence>
<keyword evidence="2" id="KW-1185">Reference proteome</keyword>
<dbReference type="RefSeq" id="WP_227308353.1">
    <property type="nucleotide sequence ID" value="NZ_JAESVA010000005.1"/>
</dbReference>
<dbReference type="Proteomes" id="UP000721844">
    <property type="component" value="Unassembled WGS sequence"/>
</dbReference>
<comment type="caution">
    <text evidence="1">The sequence shown here is derived from an EMBL/GenBank/DDBJ whole genome shotgun (WGS) entry which is preliminary data.</text>
</comment>
<evidence type="ECO:0000313" key="1">
    <source>
        <dbReference type="EMBL" id="MCB8881688.1"/>
    </source>
</evidence>
<gene>
    <name evidence="1" type="ORF">ACELLULO517_15680</name>
</gene>
<reference evidence="1 2" key="1">
    <citation type="journal article" date="2021" name="Microorganisms">
        <title>Acidisoma silvae sp. nov. and Acidisomacellulosilytica sp. nov., Two Acidophilic Bacteria Isolated from Decaying Wood, Hydrolyzing Cellulose and Producing Poly-3-hydroxybutyrate.</title>
        <authorList>
            <person name="Mieszkin S."/>
            <person name="Pouder E."/>
            <person name="Uroz S."/>
            <person name="Simon-Colin C."/>
            <person name="Alain K."/>
        </authorList>
    </citation>
    <scope>NUCLEOTIDE SEQUENCE [LARGE SCALE GENOMIC DNA]</scope>
    <source>
        <strain evidence="1 2">HW T5.17</strain>
    </source>
</reference>
<proteinExistence type="predicted"/>
<organism evidence="1 2">
    <name type="scientific">Acidisoma cellulosilyticum</name>
    <dbReference type="NCBI Taxonomy" id="2802395"/>
    <lineage>
        <taxon>Bacteria</taxon>
        <taxon>Pseudomonadati</taxon>
        <taxon>Pseudomonadota</taxon>
        <taxon>Alphaproteobacteria</taxon>
        <taxon>Acetobacterales</taxon>
        <taxon>Acidocellaceae</taxon>
        <taxon>Acidisoma</taxon>
    </lineage>
</organism>
<accession>A0A964E573</accession>
<dbReference type="EMBL" id="JAESVA010000005">
    <property type="protein sequence ID" value="MCB8881688.1"/>
    <property type="molecule type" value="Genomic_DNA"/>
</dbReference>
<evidence type="ECO:0000313" key="2">
    <source>
        <dbReference type="Proteomes" id="UP000721844"/>
    </source>
</evidence>
<dbReference type="AlphaFoldDB" id="A0A964E573"/>